<dbReference type="KEGG" id="spac:B1H29_04925"/>
<keyword evidence="3 4" id="KW-0238">DNA-binding</keyword>
<keyword evidence="2" id="KW-0902">Two-component regulatory system</keyword>
<dbReference type="SUPFAM" id="SSF46894">
    <property type="entry name" value="C-terminal effector domain of the bipartite response regulators"/>
    <property type="match status" value="1"/>
</dbReference>
<reference evidence="6 7" key="1">
    <citation type="submission" date="2017-02" db="EMBL/GenBank/DDBJ databases">
        <title>Streptomyces pactum ACT12 Genome sequencing and assembly.</title>
        <authorList>
            <person name="Xue Q."/>
            <person name="Yan X."/>
            <person name="Jia L."/>
            <person name="Yan H."/>
        </authorList>
    </citation>
    <scope>NUCLEOTIDE SEQUENCE [LARGE SCALE GENOMIC DNA]</scope>
    <source>
        <strain evidence="6 7">ACT12</strain>
    </source>
</reference>
<dbReference type="InterPro" id="IPR027417">
    <property type="entry name" value="P-loop_NTPase"/>
</dbReference>
<name>A0A1S6J3M3_9ACTN</name>
<dbReference type="Gene3D" id="1.10.10.10">
    <property type="entry name" value="Winged helix-like DNA-binding domain superfamily/Winged helix DNA-binding domain"/>
    <property type="match status" value="1"/>
</dbReference>
<evidence type="ECO:0000313" key="6">
    <source>
        <dbReference type="EMBL" id="AQS66355.1"/>
    </source>
</evidence>
<feature type="domain" description="OmpR/PhoB-type" evidence="5">
    <location>
        <begin position="1"/>
        <end position="88"/>
    </location>
</feature>
<comment type="similarity">
    <text evidence="1">Belongs to the AfsR/DnrI/RedD regulatory family.</text>
</comment>
<dbReference type="GO" id="GO:0003677">
    <property type="term" value="F:DNA binding"/>
    <property type="evidence" value="ECO:0007669"/>
    <property type="project" value="UniProtKB-UniRule"/>
</dbReference>
<dbReference type="Pfam" id="PF03704">
    <property type="entry name" value="BTAD"/>
    <property type="match status" value="1"/>
</dbReference>
<accession>A0A1S6J3M3</accession>
<dbReference type="EMBL" id="CP019724">
    <property type="protein sequence ID" value="AQS66355.1"/>
    <property type="molecule type" value="Genomic_DNA"/>
</dbReference>
<dbReference type="PROSITE" id="PS51755">
    <property type="entry name" value="OMPR_PHOB"/>
    <property type="match status" value="1"/>
</dbReference>
<dbReference type="GO" id="GO:0016887">
    <property type="term" value="F:ATP hydrolysis activity"/>
    <property type="evidence" value="ECO:0007669"/>
    <property type="project" value="InterPro"/>
</dbReference>
<proteinExistence type="inferred from homology"/>
<dbReference type="PANTHER" id="PTHR47691:SF3">
    <property type="entry name" value="HTH-TYPE TRANSCRIPTIONAL REGULATOR RV0890C-RELATED"/>
    <property type="match status" value="1"/>
</dbReference>
<dbReference type="Gene3D" id="1.25.40.10">
    <property type="entry name" value="Tetratricopeptide repeat domain"/>
    <property type="match status" value="2"/>
</dbReference>
<dbReference type="SMART" id="SM01043">
    <property type="entry name" value="BTAD"/>
    <property type="match status" value="1"/>
</dbReference>
<evidence type="ECO:0000256" key="1">
    <source>
        <dbReference type="ARBA" id="ARBA00005820"/>
    </source>
</evidence>
<keyword evidence="7" id="KW-1185">Reference proteome</keyword>
<evidence type="ECO:0000256" key="4">
    <source>
        <dbReference type="PROSITE-ProRule" id="PRU01091"/>
    </source>
</evidence>
<evidence type="ECO:0000313" key="7">
    <source>
        <dbReference type="Proteomes" id="UP000189443"/>
    </source>
</evidence>
<gene>
    <name evidence="6" type="ORF">B1H29_04925</name>
</gene>
<organism evidence="6 7">
    <name type="scientific">Streptomyces pactum</name>
    <dbReference type="NCBI Taxonomy" id="68249"/>
    <lineage>
        <taxon>Bacteria</taxon>
        <taxon>Bacillati</taxon>
        <taxon>Actinomycetota</taxon>
        <taxon>Actinomycetes</taxon>
        <taxon>Kitasatosporales</taxon>
        <taxon>Streptomycetaceae</taxon>
        <taxon>Streptomyces</taxon>
    </lineage>
</organism>
<dbReference type="SMART" id="SM00862">
    <property type="entry name" value="Trans_reg_C"/>
    <property type="match status" value="1"/>
</dbReference>
<dbReference type="CDD" id="cd15831">
    <property type="entry name" value="BTAD"/>
    <property type="match status" value="1"/>
</dbReference>
<sequence length="1065" mass="114223">MGFLGPLEVRSGEKSVAVGGIRLRTLLIRLALESGRSVPVGSLASALWPQEPPADRGHAVQALVSRLRKALPDGTPLRFAGGGYRLDIAPDSVDALRFEVLARRGSRLLQEDDPRAATRVLGEAIGLWRGEPLADMADSAYAQGTVVRLSELKLTALEDRAAAGLSLRTELPCMIAELESLVSLHPHRERLWSLLICALHADGRSAEALAAYERCRTWLADQLGTDPSPELQETHLRVLRGQDGADRRHGAPRGLRRDNLRAQLTSFVGRYAETLRLGNQMAEHRLVTLVGTGGTGKTRLATALAGELADGTPGGVWLAELAAVTDERDVAPAVLAALGTRGVSLSDSADGTGDSTDRLIEVVPAAGTLIVLDNCEHVIGAAARLADELLARCPRLRILATSREPLGILGESLFPVPPLALPSPLSSATTVAACPAVQLFSDRAAAVRPGFTVTADNASAVADICRRLDGLPLAIELAAARLRTLSVEQLAARLDDRFHVLTGGSRTARPRHRTLRAVVAWSWDLLTDDERGLAETLSVCPASITLETAEAMAGLGTRTLDTLTSLVEKSVVQVVDGGEMRFRMLETIRAYGLERLADRGAVEAARRAHAHCFLALAEAAEPHLRGGTEQIGRTRALTADRDNLLAALHFAYELGDADTAVRLGAALSYFWTQRGEYGQAVHLLRTALEVPGETEPQKRAVAAAGCLLNGILSGDPVNALGVPVDPWLGTNRGPQAGDHPAVALVTPLRAWISGDVEEGLRAIDQQPSPPDRWTRAMLWLIRSMFSLNEGNPEQGCRDLRWSAREFRVIGERWGLATSLTYLAVGLMSQGKYGEAVAALTEAMGPARELGGDDLQRVWLAIAHRHTGQREAAREELLRVVDSPSPAPHLRMARLNLGDLARLEGDVEEASRQYALARETCSTDTFHDVAFHTLYWTGTARIALARDDLEGSHRALREALELAVDAADMLLVALVCAAVAHLLQRCRDPESAALLLGVSHALRGASEAGNPDIAQLAAALTEDLGEAAHAQAYERGRSLGRGDAAELIRARLDQDSLLESARPTRT</sequence>
<dbReference type="InterPro" id="IPR016032">
    <property type="entry name" value="Sig_transdc_resp-reg_C-effctor"/>
</dbReference>
<dbReference type="AlphaFoldDB" id="A0A1S6J3M3"/>
<dbReference type="GO" id="GO:0000160">
    <property type="term" value="P:phosphorelay signal transduction system"/>
    <property type="evidence" value="ECO:0007669"/>
    <property type="project" value="UniProtKB-KW"/>
</dbReference>
<protein>
    <submittedName>
        <fullName evidence="6">AfsR family transcriptional regulator</fullName>
    </submittedName>
</protein>
<dbReference type="InterPro" id="IPR005158">
    <property type="entry name" value="BTAD"/>
</dbReference>
<dbReference type="InterPro" id="IPR036388">
    <property type="entry name" value="WH-like_DNA-bd_sf"/>
</dbReference>
<dbReference type="InterPro" id="IPR011990">
    <property type="entry name" value="TPR-like_helical_dom_sf"/>
</dbReference>
<dbReference type="SUPFAM" id="SSF52540">
    <property type="entry name" value="P-loop containing nucleoside triphosphate hydrolases"/>
    <property type="match status" value="1"/>
</dbReference>
<dbReference type="InterPro" id="IPR058852">
    <property type="entry name" value="HTH_77"/>
</dbReference>
<dbReference type="SUPFAM" id="SSF48452">
    <property type="entry name" value="TPR-like"/>
    <property type="match status" value="3"/>
</dbReference>
<dbReference type="Gene3D" id="3.40.50.300">
    <property type="entry name" value="P-loop containing nucleotide triphosphate hydrolases"/>
    <property type="match status" value="1"/>
</dbReference>
<feature type="DNA-binding region" description="OmpR/PhoB-type" evidence="4">
    <location>
        <begin position="1"/>
        <end position="88"/>
    </location>
</feature>
<dbReference type="Pfam" id="PF25872">
    <property type="entry name" value="HTH_77"/>
    <property type="match status" value="1"/>
</dbReference>
<evidence type="ECO:0000256" key="2">
    <source>
        <dbReference type="ARBA" id="ARBA00023012"/>
    </source>
</evidence>
<dbReference type="InterPro" id="IPR049945">
    <property type="entry name" value="AAA_22"/>
</dbReference>
<dbReference type="GO" id="GO:0006355">
    <property type="term" value="P:regulation of DNA-templated transcription"/>
    <property type="evidence" value="ECO:0007669"/>
    <property type="project" value="InterPro"/>
</dbReference>
<dbReference type="PANTHER" id="PTHR47691">
    <property type="entry name" value="REGULATOR-RELATED"/>
    <property type="match status" value="1"/>
</dbReference>
<dbReference type="Proteomes" id="UP000189443">
    <property type="component" value="Chromosome"/>
</dbReference>
<evidence type="ECO:0000259" key="5">
    <source>
        <dbReference type="PROSITE" id="PS51755"/>
    </source>
</evidence>
<evidence type="ECO:0000256" key="3">
    <source>
        <dbReference type="ARBA" id="ARBA00023125"/>
    </source>
</evidence>
<dbReference type="Pfam" id="PF13401">
    <property type="entry name" value="AAA_22"/>
    <property type="match status" value="1"/>
</dbReference>
<dbReference type="InterPro" id="IPR001867">
    <property type="entry name" value="OmpR/PhoB-type_DNA-bd"/>
</dbReference>